<evidence type="ECO:0000313" key="2">
    <source>
        <dbReference type="EMBL" id="KAJ8782578.1"/>
    </source>
</evidence>
<gene>
    <name evidence="2" type="ORF">J1605_000557</name>
</gene>
<feature type="compositionally biased region" description="Basic residues" evidence="1">
    <location>
        <begin position="1"/>
        <end position="11"/>
    </location>
</feature>
<comment type="caution">
    <text evidence="2">The sequence shown here is derived from an EMBL/GenBank/DDBJ whole genome shotgun (WGS) entry which is preliminary data.</text>
</comment>
<feature type="region of interest" description="Disordered" evidence="1">
    <location>
        <begin position="1"/>
        <end position="87"/>
    </location>
</feature>
<evidence type="ECO:0000313" key="3">
    <source>
        <dbReference type="Proteomes" id="UP001159641"/>
    </source>
</evidence>
<keyword evidence="3" id="KW-1185">Reference proteome</keyword>
<accession>A0AB34GTE7</accession>
<dbReference type="AlphaFoldDB" id="A0AB34GTE7"/>
<protein>
    <submittedName>
        <fullName evidence="2">Uncharacterized protein</fullName>
    </submittedName>
</protein>
<evidence type="ECO:0000256" key="1">
    <source>
        <dbReference type="SAM" id="MobiDB-lite"/>
    </source>
</evidence>
<dbReference type="EMBL" id="JAIQCJ010002103">
    <property type="protein sequence ID" value="KAJ8782578.1"/>
    <property type="molecule type" value="Genomic_DNA"/>
</dbReference>
<name>A0AB34GTE7_ESCRO</name>
<proteinExistence type="predicted"/>
<sequence length="97" mass="10771">MSRRKQAKPRSVKVPPRWVPGLPPPPRWEMTEEGQDESRYVSGAREPKVPRPLSSPNSLDDLWPEPSSALKSSFPGGLRGKAQGPLLPSCQPCSWLE</sequence>
<reference evidence="2 3" key="1">
    <citation type="submission" date="2022-11" db="EMBL/GenBank/DDBJ databases">
        <title>Whole genome sequence of Eschrichtius robustus ER-17-0199.</title>
        <authorList>
            <person name="Bruniche-Olsen A."/>
            <person name="Black A.N."/>
            <person name="Fields C.J."/>
            <person name="Walden K."/>
            <person name="Dewoody J.A."/>
        </authorList>
    </citation>
    <scope>NUCLEOTIDE SEQUENCE [LARGE SCALE GENOMIC DNA]</scope>
    <source>
        <strain evidence="2">ER-17-0199</strain>
        <tissue evidence="2">Blubber</tissue>
    </source>
</reference>
<dbReference type="Proteomes" id="UP001159641">
    <property type="component" value="Unassembled WGS sequence"/>
</dbReference>
<organism evidence="2 3">
    <name type="scientific">Eschrichtius robustus</name>
    <name type="common">California gray whale</name>
    <name type="synonym">Eschrichtius gibbosus</name>
    <dbReference type="NCBI Taxonomy" id="9764"/>
    <lineage>
        <taxon>Eukaryota</taxon>
        <taxon>Metazoa</taxon>
        <taxon>Chordata</taxon>
        <taxon>Craniata</taxon>
        <taxon>Vertebrata</taxon>
        <taxon>Euteleostomi</taxon>
        <taxon>Mammalia</taxon>
        <taxon>Eutheria</taxon>
        <taxon>Laurasiatheria</taxon>
        <taxon>Artiodactyla</taxon>
        <taxon>Whippomorpha</taxon>
        <taxon>Cetacea</taxon>
        <taxon>Mysticeti</taxon>
        <taxon>Eschrichtiidae</taxon>
        <taxon>Eschrichtius</taxon>
    </lineage>
</organism>
<feature type="compositionally biased region" description="Pro residues" evidence="1">
    <location>
        <begin position="17"/>
        <end position="27"/>
    </location>
</feature>